<sequence>MATVALALYLTFLLTAFGLRSVLQYRRTGSTGFHGVSGRPGSVEWWGGVLFVVALVLGLAAPVLQLGSVIDALTVLDTTAVHVAGLIVALAGIVGTLMAQQTMGSSWRIGVDQRETTELVTADAFALVRNPIFSTMITAGMGLTLLAPNPIALAGLVALLAAIEIQVRAVEEPYLLRTHGQVYRGYASRVGRFFPGIGRLAVHADGVG</sequence>
<evidence type="ECO:0000256" key="1">
    <source>
        <dbReference type="ARBA" id="ARBA00004127"/>
    </source>
</evidence>
<dbReference type="Proteomes" id="UP000674084">
    <property type="component" value="Unassembled WGS sequence"/>
</dbReference>
<evidence type="ECO:0000256" key="2">
    <source>
        <dbReference type="ARBA" id="ARBA00022692"/>
    </source>
</evidence>
<evidence type="ECO:0000256" key="5">
    <source>
        <dbReference type="SAM" id="Phobius"/>
    </source>
</evidence>
<keyword evidence="7" id="KW-1185">Reference proteome</keyword>
<evidence type="ECO:0000313" key="7">
    <source>
        <dbReference type="Proteomes" id="UP000674084"/>
    </source>
</evidence>
<feature type="transmembrane region" description="Helical" evidence="5">
    <location>
        <begin position="45"/>
        <end position="67"/>
    </location>
</feature>
<comment type="subcellular location">
    <subcellularLocation>
        <location evidence="1">Endomembrane system</location>
        <topology evidence="1">Multi-pass membrane protein</topology>
    </subcellularLocation>
</comment>
<organism evidence="6 7">
    <name type="scientific">Saccharopolyspora endophytica</name>
    <dbReference type="NCBI Taxonomy" id="543886"/>
    <lineage>
        <taxon>Bacteria</taxon>
        <taxon>Bacillati</taxon>
        <taxon>Actinomycetota</taxon>
        <taxon>Actinomycetes</taxon>
        <taxon>Pseudonocardiales</taxon>
        <taxon>Pseudonocardiaceae</taxon>
        <taxon>Saccharopolyspora</taxon>
    </lineage>
</organism>
<keyword evidence="2 5" id="KW-0812">Transmembrane</keyword>
<dbReference type="Gene3D" id="1.20.120.1630">
    <property type="match status" value="1"/>
</dbReference>
<feature type="transmembrane region" description="Helical" evidence="5">
    <location>
        <begin position="79"/>
        <end position="99"/>
    </location>
</feature>
<accession>A0ABS5DHL9</accession>
<comment type="caution">
    <text evidence="6">The sequence shown here is derived from an EMBL/GenBank/DDBJ whole genome shotgun (WGS) entry which is preliminary data.</text>
</comment>
<name>A0ABS5DHL9_9PSEU</name>
<dbReference type="PANTHER" id="PTHR12714">
    <property type="entry name" value="PROTEIN-S ISOPRENYLCYSTEINE O-METHYLTRANSFERASE"/>
    <property type="match status" value="1"/>
</dbReference>
<evidence type="ECO:0000256" key="4">
    <source>
        <dbReference type="ARBA" id="ARBA00023136"/>
    </source>
</evidence>
<dbReference type="RefSeq" id="WP_075848179.1">
    <property type="nucleotide sequence ID" value="NZ_JAGPXE010000007.1"/>
</dbReference>
<dbReference type="EMBL" id="JAGPXE010000007">
    <property type="protein sequence ID" value="MBQ0925784.1"/>
    <property type="molecule type" value="Genomic_DNA"/>
</dbReference>
<gene>
    <name evidence="6" type="ORF">KBO27_17665</name>
</gene>
<dbReference type="PANTHER" id="PTHR12714:SF9">
    <property type="entry name" value="PROTEIN-S-ISOPRENYLCYSTEINE O-METHYLTRANSFERASE"/>
    <property type="match status" value="1"/>
</dbReference>
<evidence type="ECO:0000256" key="3">
    <source>
        <dbReference type="ARBA" id="ARBA00022989"/>
    </source>
</evidence>
<keyword evidence="4 5" id="KW-0472">Membrane</keyword>
<dbReference type="InterPro" id="IPR007318">
    <property type="entry name" value="Phopholipid_MeTrfase"/>
</dbReference>
<evidence type="ECO:0000313" key="6">
    <source>
        <dbReference type="EMBL" id="MBQ0925784.1"/>
    </source>
</evidence>
<protein>
    <submittedName>
        <fullName evidence="6">Isoprenylcysteine carboxylmethyltransferase family protein</fullName>
    </submittedName>
</protein>
<keyword evidence="3 5" id="KW-1133">Transmembrane helix</keyword>
<feature type="transmembrane region" description="Helical" evidence="5">
    <location>
        <begin position="137"/>
        <end position="163"/>
    </location>
</feature>
<dbReference type="Pfam" id="PF04191">
    <property type="entry name" value="PEMT"/>
    <property type="match status" value="1"/>
</dbReference>
<proteinExistence type="predicted"/>
<reference evidence="6 7" key="1">
    <citation type="submission" date="2021-04" db="EMBL/GenBank/DDBJ databases">
        <title>Whole-genome sequencing of Saccharopolyspora endophytica KCTC 19397.</title>
        <authorList>
            <person name="Ay H."/>
            <person name="Saygin H."/>
            <person name="Sahin N."/>
        </authorList>
    </citation>
    <scope>NUCLEOTIDE SEQUENCE [LARGE SCALE GENOMIC DNA]</scope>
    <source>
        <strain evidence="6 7">KCTC 19397</strain>
    </source>
</reference>